<dbReference type="EMBL" id="MGIZ01000057">
    <property type="protein sequence ID" value="OGM97212.1"/>
    <property type="molecule type" value="Genomic_DNA"/>
</dbReference>
<evidence type="ECO:0000313" key="3">
    <source>
        <dbReference type="Proteomes" id="UP000177594"/>
    </source>
</evidence>
<dbReference type="AlphaFoldDB" id="A0A1F8E8U6"/>
<dbReference type="Gene3D" id="6.10.250.2410">
    <property type="match status" value="1"/>
</dbReference>
<dbReference type="InterPro" id="IPR003768">
    <property type="entry name" value="ScpA"/>
</dbReference>
<dbReference type="PANTHER" id="PTHR33969">
    <property type="entry name" value="SEGREGATION AND CONDENSATION PROTEIN A"/>
    <property type="match status" value="1"/>
</dbReference>
<sequence>MNYEYFKILSLRYLIKIRFSKLEIYQCMHQVKVEHYEGPFDLLLQLIEQNKLDITKVSLSQITEEYIKVLNNKTNSIPPYELADFLVIAAKLLLIKSKALMPYLVWDDEDDGQDLESQLKMYKEYLEASKNIQKIIHAKKFAYYREKFWVLSDVGFQPPQGVQKERLAEIFRGIIQGLKPFIDLPKSIIRKTVNIQEKIRRIQDLIFKEAHVSFHKILTDAKDKTEVIVTFLAVLELMKQREIIVRQDQIFEDIILERIESEF</sequence>
<gene>
    <name evidence="2" type="ORF">A2817_01410</name>
</gene>
<name>A0A1F8E8U6_9BACT</name>
<evidence type="ECO:0000256" key="1">
    <source>
        <dbReference type="ARBA" id="ARBA00044777"/>
    </source>
</evidence>
<dbReference type="InterPro" id="IPR023093">
    <property type="entry name" value="ScpA-like_C"/>
</dbReference>
<organism evidence="2 3">
    <name type="scientific">Candidatus Yanofskybacteria bacterium RIFCSPHIGHO2_01_FULL_39_8b</name>
    <dbReference type="NCBI Taxonomy" id="1802659"/>
    <lineage>
        <taxon>Bacteria</taxon>
        <taxon>Candidatus Yanofskyibacteriota</taxon>
    </lineage>
</organism>
<evidence type="ECO:0000313" key="2">
    <source>
        <dbReference type="EMBL" id="OGM97212.1"/>
    </source>
</evidence>
<dbReference type="Proteomes" id="UP000177594">
    <property type="component" value="Unassembled WGS sequence"/>
</dbReference>
<protein>
    <recommendedName>
        <fullName evidence="1">Segregation and condensation protein A</fullName>
    </recommendedName>
</protein>
<comment type="caution">
    <text evidence="2">The sequence shown here is derived from an EMBL/GenBank/DDBJ whole genome shotgun (WGS) entry which is preliminary data.</text>
</comment>
<proteinExistence type="predicted"/>
<dbReference type="Pfam" id="PF02616">
    <property type="entry name" value="SMC_ScpA"/>
    <property type="match status" value="1"/>
</dbReference>
<dbReference type="PANTHER" id="PTHR33969:SF2">
    <property type="entry name" value="SEGREGATION AND CONDENSATION PROTEIN A"/>
    <property type="match status" value="1"/>
</dbReference>
<dbReference type="Gene3D" id="1.10.10.580">
    <property type="entry name" value="Structural maintenance of chromosome 1. Chain E"/>
    <property type="match status" value="1"/>
</dbReference>
<reference evidence="2 3" key="1">
    <citation type="journal article" date="2016" name="Nat. Commun.">
        <title>Thousands of microbial genomes shed light on interconnected biogeochemical processes in an aquifer system.</title>
        <authorList>
            <person name="Anantharaman K."/>
            <person name="Brown C.T."/>
            <person name="Hug L.A."/>
            <person name="Sharon I."/>
            <person name="Castelle C.J."/>
            <person name="Probst A.J."/>
            <person name="Thomas B.C."/>
            <person name="Singh A."/>
            <person name="Wilkins M.J."/>
            <person name="Karaoz U."/>
            <person name="Brodie E.L."/>
            <person name="Williams K.H."/>
            <person name="Hubbard S.S."/>
            <person name="Banfield J.F."/>
        </authorList>
    </citation>
    <scope>NUCLEOTIDE SEQUENCE [LARGE SCALE GENOMIC DNA]</scope>
</reference>
<accession>A0A1F8E8U6</accession>